<reference evidence="1 2" key="1">
    <citation type="submission" date="2019-07" db="EMBL/GenBank/DDBJ databases">
        <title>New species of Amycolatopsis and Streptomyces.</title>
        <authorList>
            <person name="Duangmal K."/>
            <person name="Teo W.F.A."/>
            <person name="Lipun K."/>
        </authorList>
    </citation>
    <scope>NUCLEOTIDE SEQUENCE [LARGE SCALE GENOMIC DNA]</scope>
    <source>
        <strain evidence="1 2">JCM 30562</strain>
    </source>
</reference>
<evidence type="ECO:0000313" key="2">
    <source>
        <dbReference type="Proteomes" id="UP000318578"/>
    </source>
</evidence>
<dbReference type="OrthoDB" id="7065322at2"/>
<dbReference type="SUPFAM" id="SSF50199">
    <property type="entry name" value="Staphylococcal nuclease"/>
    <property type="match status" value="1"/>
</dbReference>
<comment type="caution">
    <text evidence="1">The sequence shown here is derived from an EMBL/GenBank/DDBJ whole genome shotgun (WGS) entry which is preliminary data.</text>
</comment>
<dbReference type="RefSeq" id="WP_144639561.1">
    <property type="nucleotide sequence ID" value="NZ_BNAX01000005.1"/>
</dbReference>
<protein>
    <submittedName>
        <fullName evidence="1">Nuclease</fullName>
    </submittedName>
</protein>
<organism evidence="1 2">
    <name type="scientific">Amycolatopsis acidiphila</name>
    <dbReference type="NCBI Taxonomy" id="715473"/>
    <lineage>
        <taxon>Bacteria</taxon>
        <taxon>Bacillati</taxon>
        <taxon>Actinomycetota</taxon>
        <taxon>Actinomycetes</taxon>
        <taxon>Pseudonocardiales</taxon>
        <taxon>Pseudonocardiaceae</taxon>
        <taxon>Amycolatopsis</taxon>
    </lineage>
</organism>
<dbReference type="InterPro" id="IPR035437">
    <property type="entry name" value="SNase_OB-fold_sf"/>
</dbReference>
<gene>
    <name evidence="1" type="ORF">FNH06_17235</name>
</gene>
<name>A0A558AAN9_9PSEU</name>
<evidence type="ECO:0000313" key="1">
    <source>
        <dbReference type="EMBL" id="TVT21317.1"/>
    </source>
</evidence>
<accession>A0A558AAN9</accession>
<dbReference type="Gene3D" id="2.40.50.90">
    <property type="match status" value="1"/>
</dbReference>
<proteinExistence type="predicted"/>
<dbReference type="EMBL" id="VJZA01000027">
    <property type="protein sequence ID" value="TVT21317.1"/>
    <property type="molecule type" value="Genomic_DNA"/>
</dbReference>
<sequence length="290" mass="31594">MTLTLIKGSYRIIGASPDGDSVRFYPDDPAAFTKAGLRVRLNSRGGVQLRLDGIDALETHYQAQNHGGQWRQPVAPAQDAATGLLSHLGFRTVERDEDGTVTAATPEQVPGHILTRFADKYGRAVAFAFPGQRSGRTADGGQVRLDVRGLRPSANYALLQAGLVYPTFYSLLYVDLREAMASAAVAARDAGKGLWAADVTAGGFRLKSRTQLRDELVILPKLFRRLVDYLGLDETGGVSLSGFADYLDTRDDRLFTVPDGHSTELETLVKVRRQSIELTVAPEQIVFDEG</sequence>
<dbReference type="Proteomes" id="UP000318578">
    <property type="component" value="Unassembled WGS sequence"/>
</dbReference>
<keyword evidence="2" id="KW-1185">Reference proteome</keyword>
<dbReference type="AlphaFoldDB" id="A0A558AAN9"/>